<reference evidence="2" key="1">
    <citation type="submission" date="2025-08" db="UniProtKB">
        <authorList>
            <consortium name="RefSeq"/>
        </authorList>
    </citation>
    <scope>IDENTIFICATION</scope>
</reference>
<organism evidence="1 2">
    <name type="scientific">Galendromus occidentalis</name>
    <name type="common">western predatory mite</name>
    <dbReference type="NCBI Taxonomy" id="34638"/>
    <lineage>
        <taxon>Eukaryota</taxon>
        <taxon>Metazoa</taxon>
        <taxon>Ecdysozoa</taxon>
        <taxon>Arthropoda</taxon>
        <taxon>Chelicerata</taxon>
        <taxon>Arachnida</taxon>
        <taxon>Acari</taxon>
        <taxon>Parasitiformes</taxon>
        <taxon>Mesostigmata</taxon>
        <taxon>Gamasina</taxon>
        <taxon>Phytoseioidea</taxon>
        <taxon>Phytoseiidae</taxon>
        <taxon>Typhlodrominae</taxon>
        <taxon>Galendromus</taxon>
    </lineage>
</organism>
<name>A0AAJ6QVN6_9ACAR</name>
<evidence type="ECO:0000313" key="1">
    <source>
        <dbReference type="Proteomes" id="UP000694867"/>
    </source>
</evidence>
<accession>A0AAJ6QVN6</accession>
<gene>
    <name evidence="2" type="primary">LOC100905492</name>
</gene>
<dbReference type="Proteomes" id="UP000694867">
    <property type="component" value="Unplaced"/>
</dbReference>
<dbReference type="AlphaFoldDB" id="A0AAJ6QVN6"/>
<dbReference type="GeneID" id="100905492"/>
<evidence type="ECO:0000313" key="2">
    <source>
        <dbReference type="RefSeq" id="XP_003745414.1"/>
    </source>
</evidence>
<sequence length="173" mass="20220">MMNRKSALPDLTRQRSHSDSSKISVAENFCIEKYFPEQESQTKSIDRSRCRPRFKRFRTDHDSVRGAVESCLHVPISSASDDVEEIQRKRTFCRLCRYPAPLESRTFTVSGRVFHKQCFLDCNFSDSELLEAFKAKCGLPLEENVSKDGKERSIRPRFLERIKKLITKIKKLR</sequence>
<keyword evidence="1" id="KW-1185">Reference proteome</keyword>
<proteinExistence type="predicted"/>
<dbReference type="KEGG" id="goe:100905492"/>
<dbReference type="RefSeq" id="XP_003745414.1">
    <property type="nucleotide sequence ID" value="XM_003745366.1"/>
</dbReference>
<protein>
    <submittedName>
        <fullName evidence="2">Uncharacterized protein LOC100905492</fullName>
    </submittedName>
</protein>